<reference evidence="2 3" key="1">
    <citation type="journal article" date="2008" name="Nature">
        <title>The genome of the choanoflagellate Monosiga brevicollis and the origin of metazoans.</title>
        <authorList>
            <consortium name="JGI Sequencing"/>
            <person name="King N."/>
            <person name="Westbrook M.J."/>
            <person name="Young S.L."/>
            <person name="Kuo A."/>
            <person name="Abedin M."/>
            <person name="Chapman J."/>
            <person name="Fairclough S."/>
            <person name="Hellsten U."/>
            <person name="Isogai Y."/>
            <person name="Letunic I."/>
            <person name="Marr M."/>
            <person name="Pincus D."/>
            <person name="Putnam N."/>
            <person name="Rokas A."/>
            <person name="Wright K.J."/>
            <person name="Zuzow R."/>
            <person name="Dirks W."/>
            <person name="Good M."/>
            <person name="Goodstein D."/>
            <person name="Lemons D."/>
            <person name="Li W."/>
            <person name="Lyons J.B."/>
            <person name="Morris A."/>
            <person name="Nichols S."/>
            <person name="Richter D.J."/>
            <person name="Salamov A."/>
            <person name="Bork P."/>
            <person name="Lim W.A."/>
            <person name="Manning G."/>
            <person name="Miller W.T."/>
            <person name="McGinnis W."/>
            <person name="Shapiro H."/>
            <person name="Tjian R."/>
            <person name="Grigoriev I.V."/>
            <person name="Rokhsar D."/>
        </authorList>
    </citation>
    <scope>NUCLEOTIDE SEQUENCE [LARGE SCALE GENOMIC DNA]</scope>
    <source>
        <strain evidence="3">MX1 / ATCC 50154</strain>
    </source>
</reference>
<keyword evidence="1" id="KW-0812">Transmembrane</keyword>
<accession>A9URP3</accession>
<dbReference type="EMBL" id="CH991544">
    <property type="protein sequence ID" value="EDQ91960.1"/>
    <property type="molecule type" value="Genomic_DNA"/>
</dbReference>
<keyword evidence="1" id="KW-0472">Membrane</keyword>
<evidence type="ECO:0008006" key="4">
    <source>
        <dbReference type="Google" id="ProtNLM"/>
    </source>
</evidence>
<evidence type="ECO:0000313" key="3">
    <source>
        <dbReference type="Proteomes" id="UP000001357"/>
    </source>
</evidence>
<dbReference type="OMA" id="AWCKEIF"/>
<dbReference type="InterPro" id="IPR029044">
    <property type="entry name" value="Nucleotide-diphossugar_trans"/>
</dbReference>
<name>A9URP3_MONBE</name>
<gene>
    <name evidence="2" type="ORF">MONBRDRAFT_22664</name>
</gene>
<sequence>MPRGLLTGAGWLAILLVFFFYYVIVWTPLFSRSGSDKVSIDGDDAPIDAIVFICMGAWTHTPILEHGVGSLRANGRWAGEVYILTDRDDGWPVMRDEYKATVVTVPAKESKLGIHSYKCTMFDYLPSHVHRVMYMDADIIVSTSLTSFMTWLGHALEADRGRNLGLFGDSSGHFWGTCIDCDRWHGGVMVATRGASDPCLQAWCKEIFSGKYTADQAALDYISENEPVCSGMFMMNPQYLMFMKDYTAVFLKPAKTFSHVTAAGRLEDQSWFYRCVVRLKLGLRM</sequence>
<dbReference type="eggNOG" id="ENOG502T04Z">
    <property type="taxonomic scope" value="Eukaryota"/>
</dbReference>
<evidence type="ECO:0000256" key="1">
    <source>
        <dbReference type="SAM" id="Phobius"/>
    </source>
</evidence>
<evidence type="ECO:0000313" key="2">
    <source>
        <dbReference type="EMBL" id="EDQ91960.1"/>
    </source>
</evidence>
<dbReference type="Gene3D" id="3.90.550.10">
    <property type="entry name" value="Spore Coat Polysaccharide Biosynthesis Protein SpsA, Chain A"/>
    <property type="match status" value="1"/>
</dbReference>
<feature type="transmembrane region" description="Helical" evidence="1">
    <location>
        <begin position="6"/>
        <end position="29"/>
    </location>
</feature>
<dbReference type="RefSeq" id="XP_001743246.1">
    <property type="nucleotide sequence ID" value="XM_001743194.1"/>
</dbReference>
<dbReference type="GeneID" id="5888513"/>
<organism evidence="2 3">
    <name type="scientific">Monosiga brevicollis</name>
    <name type="common">Choanoflagellate</name>
    <dbReference type="NCBI Taxonomy" id="81824"/>
    <lineage>
        <taxon>Eukaryota</taxon>
        <taxon>Choanoflagellata</taxon>
        <taxon>Craspedida</taxon>
        <taxon>Salpingoecidae</taxon>
        <taxon>Monosiga</taxon>
    </lineage>
</organism>
<dbReference type="InParanoid" id="A9URP3"/>
<dbReference type="KEGG" id="mbr:MONBRDRAFT_22664"/>
<dbReference type="Proteomes" id="UP000001357">
    <property type="component" value="Unassembled WGS sequence"/>
</dbReference>
<protein>
    <recommendedName>
        <fullName evidence="4">Hexosyltransferase</fullName>
    </recommendedName>
</protein>
<proteinExistence type="predicted"/>
<dbReference type="SUPFAM" id="SSF53448">
    <property type="entry name" value="Nucleotide-diphospho-sugar transferases"/>
    <property type="match status" value="1"/>
</dbReference>
<keyword evidence="3" id="KW-1185">Reference proteome</keyword>
<dbReference type="AlphaFoldDB" id="A9URP3"/>
<keyword evidence="1" id="KW-1133">Transmembrane helix</keyword>